<dbReference type="AlphaFoldDB" id="A0A316HMC1"/>
<dbReference type="RefSeq" id="WP_109641177.1">
    <property type="nucleotide sequence ID" value="NZ_QGHB01000016.1"/>
</dbReference>
<name>A0A316HMC1_9PSEU</name>
<proteinExistence type="predicted"/>
<comment type="caution">
    <text evidence="1">The sequence shown here is derived from an EMBL/GenBank/DDBJ whole genome shotgun (WGS) entry which is preliminary data.</text>
</comment>
<evidence type="ECO:0000313" key="1">
    <source>
        <dbReference type="EMBL" id="PWK81703.1"/>
    </source>
</evidence>
<gene>
    <name evidence="1" type="ORF">C8D88_116114</name>
</gene>
<evidence type="ECO:0000313" key="2">
    <source>
        <dbReference type="Proteomes" id="UP000246005"/>
    </source>
</evidence>
<dbReference type="Proteomes" id="UP000246005">
    <property type="component" value="Unassembled WGS sequence"/>
</dbReference>
<accession>A0A316HMC1</accession>
<dbReference type="EMBL" id="QGHB01000016">
    <property type="protein sequence ID" value="PWK81703.1"/>
    <property type="molecule type" value="Genomic_DNA"/>
</dbReference>
<reference evidence="1 2" key="1">
    <citation type="submission" date="2018-05" db="EMBL/GenBank/DDBJ databases">
        <title>Genomic Encyclopedia of Type Strains, Phase IV (KMG-IV): sequencing the most valuable type-strain genomes for metagenomic binning, comparative biology and taxonomic classification.</title>
        <authorList>
            <person name="Goeker M."/>
        </authorList>
    </citation>
    <scope>NUCLEOTIDE SEQUENCE [LARGE SCALE GENOMIC DNA]</scope>
    <source>
        <strain evidence="1 2">DSM 45480</strain>
    </source>
</reference>
<sequence length="114" mass="12552">MTDIIARIDAVTGCQQCGKPLGPSPSDDFCGEGCQHAWHVKRAQEPAFRTVDSARLLEIRLHTQPPEVEPAAVPTAYASGGVVWDAVAARTGFGLEPWQERWLLERGLLRREDS</sequence>
<protein>
    <submittedName>
        <fullName evidence="1">Uncharacterized protein</fullName>
    </submittedName>
</protein>
<organism evidence="1 2">
    <name type="scientific">Lentzea atacamensis</name>
    <dbReference type="NCBI Taxonomy" id="531938"/>
    <lineage>
        <taxon>Bacteria</taxon>
        <taxon>Bacillati</taxon>
        <taxon>Actinomycetota</taxon>
        <taxon>Actinomycetes</taxon>
        <taxon>Pseudonocardiales</taxon>
        <taxon>Pseudonocardiaceae</taxon>
        <taxon>Lentzea</taxon>
    </lineage>
</organism>